<keyword evidence="2" id="KW-0479">Metal-binding</keyword>
<feature type="compositionally biased region" description="Basic and acidic residues" evidence="4">
    <location>
        <begin position="1"/>
        <end position="19"/>
    </location>
</feature>
<dbReference type="GO" id="GO:0046872">
    <property type="term" value="F:metal ion binding"/>
    <property type="evidence" value="ECO:0007669"/>
    <property type="project" value="UniProtKB-KW"/>
</dbReference>
<keyword evidence="5" id="KW-0812">Transmembrane</keyword>
<dbReference type="GO" id="GO:0009055">
    <property type="term" value="F:electron transfer activity"/>
    <property type="evidence" value="ECO:0007669"/>
    <property type="project" value="InterPro"/>
</dbReference>
<dbReference type="Gene3D" id="1.10.760.10">
    <property type="entry name" value="Cytochrome c-like domain"/>
    <property type="match status" value="1"/>
</dbReference>
<dbReference type="PROSITE" id="PS51007">
    <property type="entry name" value="CYTC"/>
    <property type="match status" value="1"/>
</dbReference>
<name>A0A6J6XQK4_9ZZZZ</name>
<evidence type="ECO:0000256" key="4">
    <source>
        <dbReference type="SAM" id="MobiDB-lite"/>
    </source>
</evidence>
<reference evidence="7" key="1">
    <citation type="submission" date="2020-05" db="EMBL/GenBank/DDBJ databases">
        <authorList>
            <person name="Chiriac C."/>
            <person name="Salcher M."/>
            <person name="Ghai R."/>
            <person name="Kavagutti S V."/>
        </authorList>
    </citation>
    <scope>NUCLEOTIDE SEQUENCE</scope>
</reference>
<evidence type="ECO:0000256" key="1">
    <source>
        <dbReference type="ARBA" id="ARBA00022617"/>
    </source>
</evidence>
<dbReference type="InterPro" id="IPR009056">
    <property type="entry name" value="Cyt_c-like_dom"/>
</dbReference>
<accession>A0A6J6XQK4</accession>
<evidence type="ECO:0000259" key="6">
    <source>
        <dbReference type="PROSITE" id="PS51007"/>
    </source>
</evidence>
<dbReference type="EMBL" id="CAFAAI010000125">
    <property type="protein sequence ID" value="CAB4797488.1"/>
    <property type="molecule type" value="Genomic_DNA"/>
</dbReference>
<feature type="compositionally biased region" description="Low complexity" evidence="4">
    <location>
        <begin position="20"/>
        <end position="30"/>
    </location>
</feature>
<gene>
    <name evidence="7" type="ORF">UFOPK2992_00823</name>
</gene>
<keyword evidence="3" id="KW-0408">Iron</keyword>
<dbReference type="GO" id="GO:0020037">
    <property type="term" value="F:heme binding"/>
    <property type="evidence" value="ECO:0007669"/>
    <property type="project" value="InterPro"/>
</dbReference>
<feature type="region of interest" description="Disordered" evidence="4">
    <location>
        <begin position="1"/>
        <end position="30"/>
    </location>
</feature>
<keyword evidence="1" id="KW-0349">Heme</keyword>
<dbReference type="SUPFAM" id="SSF46626">
    <property type="entry name" value="Cytochrome c"/>
    <property type="match status" value="1"/>
</dbReference>
<sequence length="270" mass="27819">MTEIPEHLLKRSKERRTAEGADTPAGATPATVAAATPAVAAAASAPAKSAPAAPPAARPDPAFIAAAKTRKKIPFWAMATLSLLPIWGFMYVQGLKPQAREVTGPIADGVVQYAGCQNCHGAAGGGGVGRPFVAGAVQKTFPHIEDQLNLVYTGSQAYKDTGVGPYGDASLGHLGYNGNYMPMQGTKGGGALTEAQIVAVVCHERYDLGGADPASTQWASEYNLWCSPEAKIYAAIKGGSANFDNVDTVFKADKVLPVGTVPRPGTPAGK</sequence>
<evidence type="ECO:0000256" key="3">
    <source>
        <dbReference type="ARBA" id="ARBA00023004"/>
    </source>
</evidence>
<evidence type="ECO:0000256" key="2">
    <source>
        <dbReference type="ARBA" id="ARBA00022723"/>
    </source>
</evidence>
<feature type="domain" description="Cytochrome c" evidence="6">
    <location>
        <begin position="104"/>
        <end position="208"/>
    </location>
</feature>
<proteinExistence type="predicted"/>
<keyword evidence="5" id="KW-1133">Transmembrane helix</keyword>
<evidence type="ECO:0000313" key="7">
    <source>
        <dbReference type="EMBL" id="CAB4797488.1"/>
    </source>
</evidence>
<organism evidence="7">
    <name type="scientific">freshwater metagenome</name>
    <dbReference type="NCBI Taxonomy" id="449393"/>
    <lineage>
        <taxon>unclassified sequences</taxon>
        <taxon>metagenomes</taxon>
        <taxon>ecological metagenomes</taxon>
    </lineage>
</organism>
<keyword evidence="5" id="KW-0472">Membrane</keyword>
<dbReference type="InterPro" id="IPR036909">
    <property type="entry name" value="Cyt_c-like_dom_sf"/>
</dbReference>
<feature type="transmembrane region" description="Helical" evidence="5">
    <location>
        <begin position="73"/>
        <end position="92"/>
    </location>
</feature>
<dbReference type="AlphaFoldDB" id="A0A6J6XQK4"/>
<protein>
    <submittedName>
        <fullName evidence="7">Unannotated protein</fullName>
    </submittedName>
</protein>
<evidence type="ECO:0000256" key="5">
    <source>
        <dbReference type="SAM" id="Phobius"/>
    </source>
</evidence>